<dbReference type="GO" id="GO:0003743">
    <property type="term" value="F:translation initiation factor activity"/>
    <property type="evidence" value="ECO:0007669"/>
    <property type="project" value="UniProtKB-UniRule"/>
</dbReference>
<keyword evidence="1 4" id="KW-0963">Cytoplasm</keyword>
<evidence type="ECO:0000256" key="2">
    <source>
        <dbReference type="ARBA" id="ARBA00022540"/>
    </source>
</evidence>
<dbReference type="Pfam" id="PF19445">
    <property type="entry name" value="eIF3h_C"/>
    <property type="match status" value="1"/>
</dbReference>
<keyword evidence="3 4" id="KW-0648">Protein biosynthesis</keyword>
<accession>A0A8J2LUY0</accession>
<evidence type="ECO:0000259" key="5">
    <source>
        <dbReference type="PROSITE" id="PS50249"/>
    </source>
</evidence>
<dbReference type="Proteomes" id="UP000708208">
    <property type="component" value="Unassembled WGS sequence"/>
</dbReference>
<dbReference type="GO" id="GO:0033290">
    <property type="term" value="C:eukaryotic 48S preinitiation complex"/>
    <property type="evidence" value="ECO:0007669"/>
    <property type="project" value="UniProtKB-UniRule"/>
</dbReference>
<dbReference type="EMBL" id="CAJVCH010571802">
    <property type="protein sequence ID" value="CAG7838568.1"/>
    <property type="molecule type" value="Genomic_DNA"/>
</dbReference>
<comment type="similarity">
    <text evidence="4">Belongs to the eIF-3 subunit H family.</text>
</comment>
<dbReference type="GO" id="GO:0001732">
    <property type="term" value="P:formation of cytoplasmic translation initiation complex"/>
    <property type="evidence" value="ECO:0007669"/>
    <property type="project" value="UniProtKB-UniRule"/>
</dbReference>
<comment type="caution">
    <text evidence="6">The sequence shown here is derived from an EMBL/GenBank/DDBJ whole genome shotgun (WGS) entry which is preliminary data.</text>
</comment>
<reference evidence="6" key="1">
    <citation type="submission" date="2021-06" db="EMBL/GenBank/DDBJ databases">
        <authorList>
            <person name="Hodson N. C."/>
            <person name="Mongue J. A."/>
            <person name="Jaron S. K."/>
        </authorList>
    </citation>
    <scope>NUCLEOTIDE SEQUENCE</scope>
</reference>
<dbReference type="CDD" id="cd08065">
    <property type="entry name" value="MPN_eIF3h"/>
    <property type="match status" value="1"/>
</dbReference>
<dbReference type="GO" id="GO:0005852">
    <property type="term" value="C:eukaryotic translation initiation factor 3 complex"/>
    <property type="evidence" value="ECO:0007669"/>
    <property type="project" value="UniProtKB-UniRule"/>
</dbReference>
<protein>
    <recommendedName>
        <fullName evidence="4">Eukaryotic translation initiation factor 3 subunit H</fullName>
        <shortName evidence="4">eIF3h</shortName>
    </recommendedName>
</protein>
<name>A0A8J2LUY0_9HEXA</name>
<feature type="domain" description="MPN" evidence="5">
    <location>
        <begin position="30"/>
        <end position="163"/>
    </location>
</feature>
<dbReference type="HAMAP" id="MF_03007">
    <property type="entry name" value="eIF3h"/>
    <property type="match status" value="1"/>
</dbReference>
<dbReference type="InterPro" id="IPR037518">
    <property type="entry name" value="MPN"/>
</dbReference>
<dbReference type="PANTHER" id="PTHR10410">
    <property type="entry name" value="EUKARYOTIC TRANSLATION INITIATION FACTOR 3 -RELATED"/>
    <property type="match status" value="1"/>
</dbReference>
<keyword evidence="7" id="KW-1185">Reference proteome</keyword>
<sequence length="346" mass="39738">MRAALKTFPIKMAHRAPRRTHEFNCPYDYVQMDGLAVMKIIKHCYEERSNIDTPRGGLLGLVIENRLEITNTFAFPVAKSIEEPIDEEYTTNMMLHMKKINQDYLHVGWYQSCDLGSFVTTEFVLAQQGYQDSIEESIVVVYDPQKTEKGFLSLKAYRLTPQALKLLAENENNITPEFVKSLHLSYDKMFHEVPLVIRNSPLANALCCQLVEMKPADKGTQFLDLGTTSVMENHLKFLLEKVDELHQESYKMNKWQMQVSKQQQEKAKYLHQKNLENAARQAKGEPSMPEEDLNKIYRPIPPPSRLPTMLASGQIEMSSNQINSFCSQALAKLFIGEALQETKIEQ</sequence>
<comment type="function">
    <text evidence="4">Component of the eukaryotic translation initiation factor 3 (eIF-3) complex, which is involved in protein synthesis of a specialized repertoire of mRNAs and, together with other initiation factors, stimulates binding of mRNA and methionyl-tRNAi to the 40S ribosome. The eIF-3 complex specifically targets and initiates translation of a subset of mRNAs involved in cell proliferation.</text>
</comment>
<dbReference type="InterPro" id="IPR050242">
    <property type="entry name" value="JAMM_MPN+_peptidase_M67A"/>
</dbReference>
<dbReference type="Pfam" id="PF01398">
    <property type="entry name" value="JAB"/>
    <property type="match status" value="1"/>
</dbReference>
<dbReference type="InterPro" id="IPR000555">
    <property type="entry name" value="JAMM/MPN+_dom"/>
</dbReference>
<gene>
    <name evidence="6" type="ORF">AFUS01_LOCUS47525</name>
</gene>
<evidence type="ECO:0000313" key="6">
    <source>
        <dbReference type="EMBL" id="CAG7838568.1"/>
    </source>
</evidence>
<evidence type="ECO:0000313" key="7">
    <source>
        <dbReference type="Proteomes" id="UP000708208"/>
    </source>
</evidence>
<organism evidence="6 7">
    <name type="scientific">Allacma fusca</name>
    <dbReference type="NCBI Taxonomy" id="39272"/>
    <lineage>
        <taxon>Eukaryota</taxon>
        <taxon>Metazoa</taxon>
        <taxon>Ecdysozoa</taxon>
        <taxon>Arthropoda</taxon>
        <taxon>Hexapoda</taxon>
        <taxon>Collembola</taxon>
        <taxon>Symphypleona</taxon>
        <taxon>Sminthuridae</taxon>
        <taxon>Allacma</taxon>
    </lineage>
</organism>
<dbReference type="OrthoDB" id="10265695at2759"/>
<comment type="subcellular location">
    <subcellularLocation>
        <location evidence="4">Cytoplasm</location>
    </subcellularLocation>
</comment>
<dbReference type="AlphaFoldDB" id="A0A8J2LUY0"/>
<keyword evidence="2 4" id="KW-0396">Initiation factor</keyword>
<evidence type="ECO:0000256" key="3">
    <source>
        <dbReference type="ARBA" id="ARBA00022917"/>
    </source>
</evidence>
<comment type="subunit">
    <text evidence="4">Component of the eukaryotic translation initiation factor 3 (eIF-3) complex.</text>
</comment>
<dbReference type="SMART" id="SM00232">
    <property type="entry name" value="JAB_MPN"/>
    <property type="match status" value="1"/>
</dbReference>
<evidence type="ECO:0000256" key="4">
    <source>
        <dbReference type="HAMAP-Rule" id="MF_03007"/>
    </source>
</evidence>
<dbReference type="GO" id="GO:0008237">
    <property type="term" value="F:metallopeptidase activity"/>
    <property type="evidence" value="ECO:0007669"/>
    <property type="project" value="InterPro"/>
</dbReference>
<proteinExistence type="inferred from homology"/>
<dbReference type="GO" id="GO:0016282">
    <property type="term" value="C:eukaryotic 43S preinitiation complex"/>
    <property type="evidence" value="ECO:0007669"/>
    <property type="project" value="UniProtKB-UniRule"/>
</dbReference>
<dbReference type="InterPro" id="IPR045810">
    <property type="entry name" value="eIF3h_C"/>
</dbReference>
<dbReference type="InterPro" id="IPR027524">
    <property type="entry name" value="eIF3h"/>
</dbReference>
<evidence type="ECO:0000256" key="1">
    <source>
        <dbReference type="ARBA" id="ARBA00022490"/>
    </source>
</evidence>
<dbReference type="PROSITE" id="PS50249">
    <property type="entry name" value="MPN"/>
    <property type="match status" value="1"/>
</dbReference>